<dbReference type="GO" id="GO:0005783">
    <property type="term" value="C:endoplasmic reticulum"/>
    <property type="evidence" value="ECO:0007669"/>
    <property type="project" value="TreeGrafter"/>
</dbReference>
<feature type="compositionally biased region" description="Low complexity" evidence="5">
    <location>
        <begin position="153"/>
        <end position="175"/>
    </location>
</feature>
<dbReference type="Proteomes" id="UP000014760">
    <property type="component" value="Unassembled WGS sequence"/>
</dbReference>
<dbReference type="HOGENOM" id="CLU_058671_3_0_1"/>
<evidence type="ECO:0000256" key="3">
    <source>
        <dbReference type="ARBA" id="ARBA00022989"/>
    </source>
</evidence>
<evidence type="ECO:0000256" key="1">
    <source>
        <dbReference type="ARBA" id="ARBA00004141"/>
    </source>
</evidence>
<keyword evidence="3 6" id="KW-1133">Transmembrane helix</keyword>
<evidence type="ECO:0000313" key="8">
    <source>
        <dbReference type="EnsemblMetazoa" id="CapteP198891"/>
    </source>
</evidence>
<protein>
    <submittedName>
        <fullName evidence="7 8">Uncharacterized protein</fullName>
    </submittedName>
</protein>
<feature type="region of interest" description="Disordered" evidence="5">
    <location>
        <begin position="152"/>
        <end position="179"/>
    </location>
</feature>
<name>R7UEE2_CAPTE</name>
<organism evidence="7">
    <name type="scientific">Capitella teleta</name>
    <name type="common">Polychaete worm</name>
    <dbReference type="NCBI Taxonomy" id="283909"/>
    <lineage>
        <taxon>Eukaryota</taxon>
        <taxon>Metazoa</taxon>
        <taxon>Spiralia</taxon>
        <taxon>Lophotrochozoa</taxon>
        <taxon>Annelida</taxon>
        <taxon>Polychaeta</taxon>
        <taxon>Sedentaria</taxon>
        <taxon>Scolecida</taxon>
        <taxon>Capitellidae</taxon>
        <taxon>Capitella</taxon>
    </lineage>
</organism>
<evidence type="ECO:0000256" key="2">
    <source>
        <dbReference type="ARBA" id="ARBA00022692"/>
    </source>
</evidence>
<proteinExistence type="predicted"/>
<keyword evidence="9" id="KW-1185">Reference proteome</keyword>
<evidence type="ECO:0000313" key="7">
    <source>
        <dbReference type="EMBL" id="ELU01642.1"/>
    </source>
</evidence>
<dbReference type="CDD" id="cd10428">
    <property type="entry name" value="LFG_like"/>
    <property type="match status" value="1"/>
</dbReference>
<dbReference type="OrthoDB" id="7933078at2759"/>
<feature type="transmembrane region" description="Helical" evidence="6">
    <location>
        <begin position="260"/>
        <end position="280"/>
    </location>
</feature>
<sequence>MLEVYWLLQSAWRPSRQGASLELLWRQDRGATHFRWVSVEFILPDVARIHVITSRNNETRITKRATYLGLTPRVLTVSIQFDRSAMASEAEKLPQVSISEAPAVVLPTFAESQQCQIPPDLQPPPPYSLTDSAHHPGLNNPAYIPAGFNPHEASAPSSSAPAQSYQNNTETGGSNNEEEPFTLFTEKSIRLGFIRKVFGLLFVQLLVTAGIVCIFLFVDDVKEYAAKNDWVYISSIIAVFVLLLTISYADSLRRKSPANLVLLLLVTLAMSCLLGTFAGAFDTDEILIALGVTVGVTLVMTLLGVQSKFDFTPCLGVVACLSMIMFSYAMLIAIFRARWLLVDIQLLMGGSRHIALDPEEYVFAALQIYIDIVYIFMFILTLVGISKR</sequence>
<feature type="transmembrane region" description="Helical" evidence="6">
    <location>
        <begin position="317"/>
        <end position="341"/>
    </location>
</feature>
<keyword evidence="2 6" id="KW-0812">Transmembrane</keyword>
<reference evidence="7 9" key="2">
    <citation type="journal article" date="2013" name="Nature">
        <title>Insights into bilaterian evolution from three spiralian genomes.</title>
        <authorList>
            <person name="Simakov O."/>
            <person name="Marletaz F."/>
            <person name="Cho S.J."/>
            <person name="Edsinger-Gonzales E."/>
            <person name="Havlak P."/>
            <person name="Hellsten U."/>
            <person name="Kuo D.H."/>
            <person name="Larsson T."/>
            <person name="Lv J."/>
            <person name="Arendt D."/>
            <person name="Savage R."/>
            <person name="Osoegawa K."/>
            <person name="de Jong P."/>
            <person name="Grimwood J."/>
            <person name="Chapman J.A."/>
            <person name="Shapiro H."/>
            <person name="Aerts A."/>
            <person name="Otillar R.P."/>
            <person name="Terry A.Y."/>
            <person name="Boore J.L."/>
            <person name="Grigoriev I.V."/>
            <person name="Lindberg D.R."/>
            <person name="Seaver E.C."/>
            <person name="Weisblat D.A."/>
            <person name="Putnam N.H."/>
            <person name="Rokhsar D.S."/>
        </authorList>
    </citation>
    <scope>NUCLEOTIDE SEQUENCE</scope>
    <source>
        <strain evidence="7 9">I ESC-2004</strain>
    </source>
</reference>
<evidence type="ECO:0000256" key="4">
    <source>
        <dbReference type="ARBA" id="ARBA00023136"/>
    </source>
</evidence>
<dbReference type="EnsemblMetazoa" id="CapteT198891">
    <property type="protein sequence ID" value="CapteP198891"/>
    <property type="gene ID" value="CapteG198891"/>
</dbReference>
<dbReference type="AlphaFoldDB" id="R7UEE2"/>
<accession>R7UEE2</accession>
<dbReference type="STRING" id="283909.R7UEE2"/>
<reference evidence="9" key="1">
    <citation type="submission" date="2012-12" db="EMBL/GenBank/DDBJ databases">
        <authorList>
            <person name="Hellsten U."/>
            <person name="Grimwood J."/>
            <person name="Chapman J.A."/>
            <person name="Shapiro H."/>
            <person name="Aerts A."/>
            <person name="Otillar R.P."/>
            <person name="Terry A.Y."/>
            <person name="Boore J.L."/>
            <person name="Simakov O."/>
            <person name="Marletaz F."/>
            <person name="Cho S.-J."/>
            <person name="Edsinger-Gonzales E."/>
            <person name="Havlak P."/>
            <person name="Kuo D.-H."/>
            <person name="Larsson T."/>
            <person name="Lv J."/>
            <person name="Arendt D."/>
            <person name="Savage R."/>
            <person name="Osoegawa K."/>
            <person name="de Jong P."/>
            <person name="Lindberg D.R."/>
            <person name="Seaver E.C."/>
            <person name="Weisblat D.A."/>
            <person name="Putnam N.H."/>
            <person name="Grigoriev I.V."/>
            <person name="Rokhsar D.S."/>
        </authorList>
    </citation>
    <scope>NUCLEOTIDE SEQUENCE</scope>
    <source>
        <strain evidence="9">I ESC-2004</strain>
    </source>
</reference>
<dbReference type="Pfam" id="PF01027">
    <property type="entry name" value="Bax1-I"/>
    <property type="match status" value="1"/>
</dbReference>
<keyword evidence="4 6" id="KW-0472">Membrane</keyword>
<gene>
    <name evidence="7" type="ORF">CAPTEDRAFT_198891</name>
</gene>
<dbReference type="GO" id="GO:0005794">
    <property type="term" value="C:Golgi apparatus"/>
    <property type="evidence" value="ECO:0007669"/>
    <property type="project" value="TreeGrafter"/>
</dbReference>
<dbReference type="EMBL" id="AMQN01009167">
    <property type="status" value="NOT_ANNOTATED_CDS"/>
    <property type="molecule type" value="Genomic_DNA"/>
</dbReference>
<dbReference type="EMBL" id="KB304845">
    <property type="protein sequence ID" value="ELU01642.1"/>
    <property type="molecule type" value="Genomic_DNA"/>
</dbReference>
<dbReference type="GO" id="GO:2001234">
    <property type="term" value="P:negative regulation of apoptotic signaling pathway"/>
    <property type="evidence" value="ECO:0007669"/>
    <property type="project" value="TreeGrafter"/>
</dbReference>
<dbReference type="PANTHER" id="PTHR23291">
    <property type="entry name" value="BAX INHIBITOR-RELATED"/>
    <property type="match status" value="1"/>
</dbReference>
<evidence type="ECO:0000256" key="6">
    <source>
        <dbReference type="SAM" id="Phobius"/>
    </source>
</evidence>
<feature type="transmembrane region" description="Helical" evidence="6">
    <location>
        <begin position="197"/>
        <end position="218"/>
    </location>
</feature>
<comment type="subcellular location">
    <subcellularLocation>
        <location evidence="1">Membrane</location>
        <topology evidence="1">Multi-pass membrane protein</topology>
    </subcellularLocation>
</comment>
<feature type="transmembrane region" description="Helical" evidence="6">
    <location>
        <begin position="286"/>
        <end position="305"/>
    </location>
</feature>
<evidence type="ECO:0000256" key="5">
    <source>
        <dbReference type="SAM" id="MobiDB-lite"/>
    </source>
</evidence>
<feature type="transmembrane region" description="Helical" evidence="6">
    <location>
        <begin position="361"/>
        <end position="385"/>
    </location>
</feature>
<evidence type="ECO:0000313" key="9">
    <source>
        <dbReference type="Proteomes" id="UP000014760"/>
    </source>
</evidence>
<reference evidence="8" key="3">
    <citation type="submission" date="2015-06" db="UniProtKB">
        <authorList>
            <consortium name="EnsemblMetazoa"/>
        </authorList>
    </citation>
    <scope>IDENTIFICATION</scope>
</reference>
<dbReference type="PANTHER" id="PTHR23291:SF127">
    <property type="entry name" value="PROTEIN LIFEGUARD 1-LIKE"/>
    <property type="match status" value="1"/>
</dbReference>
<dbReference type="GO" id="GO:0016020">
    <property type="term" value="C:membrane"/>
    <property type="evidence" value="ECO:0007669"/>
    <property type="project" value="UniProtKB-SubCell"/>
</dbReference>
<feature type="transmembrane region" description="Helical" evidence="6">
    <location>
        <begin position="230"/>
        <end position="248"/>
    </location>
</feature>
<dbReference type="OMA" id="LMIDCQL"/>
<dbReference type="InterPro" id="IPR006214">
    <property type="entry name" value="Bax_inhibitor_1-related"/>
</dbReference>